<keyword evidence="1" id="KW-1133">Transmembrane helix</keyword>
<dbReference type="SUPFAM" id="SSF53474">
    <property type="entry name" value="alpha/beta-Hydrolases"/>
    <property type="match status" value="1"/>
</dbReference>
<dbReference type="PIRSF" id="PIRSF029171">
    <property type="entry name" value="Esterase_LipA"/>
    <property type="match status" value="1"/>
</dbReference>
<comment type="caution">
    <text evidence="2">The sequence shown here is derived from an EMBL/GenBank/DDBJ whole genome shotgun (WGS) entry which is preliminary data.</text>
</comment>
<accession>A0ABM9ANL5</accession>
<organism evidence="2 3">
    <name type="scientific">Emticicia aquatica</name>
    <dbReference type="NCBI Taxonomy" id="1681835"/>
    <lineage>
        <taxon>Bacteria</taxon>
        <taxon>Pseudomonadati</taxon>
        <taxon>Bacteroidota</taxon>
        <taxon>Cytophagia</taxon>
        <taxon>Cytophagales</taxon>
        <taxon>Leadbetterellaceae</taxon>
        <taxon>Emticicia</taxon>
    </lineage>
</organism>
<protein>
    <recommendedName>
        <fullName evidence="4">Phospholipase</fullName>
    </recommendedName>
</protein>
<evidence type="ECO:0008006" key="4">
    <source>
        <dbReference type="Google" id="ProtNLM"/>
    </source>
</evidence>
<dbReference type="Proteomes" id="UP000837932">
    <property type="component" value="Unassembled WGS sequence"/>
</dbReference>
<dbReference type="Gene3D" id="3.40.50.1820">
    <property type="entry name" value="alpha/beta hydrolase"/>
    <property type="match status" value="1"/>
</dbReference>
<keyword evidence="1" id="KW-0812">Transmembrane</keyword>
<reference evidence="2" key="1">
    <citation type="submission" date="2021-12" db="EMBL/GenBank/DDBJ databases">
        <authorList>
            <person name="Rodrigo-Torres L."/>
            <person name="Arahal R. D."/>
            <person name="Lucena T."/>
        </authorList>
    </citation>
    <scope>NUCLEOTIDE SEQUENCE</scope>
    <source>
        <strain evidence="2">CECT 8858</strain>
    </source>
</reference>
<dbReference type="EMBL" id="CAKLPY010000001">
    <property type="protein sequence ID" value="CAH0995423.1"/>
    <property type="molecule type" value="Genomic_DNA"/>
</dbReference>
<evidence type="ECO:0000313" key="2">
    <source>
        <dbReference type="EMBL" id="CAH0995423.1"/>
    </source>
</evidence>
<dbReference type="InterPro" id="IPR029058">
    <property type="entry name" value="AB_hydrolase_fold"/>
</dbReference>
<dbReference type="InterPro" id="IPR005152">
    <property type="entry name" value="Lipase_secreted"/>
</dbReference>
<sequence>MKYVTQSKIYMKTSFFKYFIISFTLVIVTWSCSKTTTENDPQPVVLVSSTLVKELTKEQLITTLGSSLGSQASLFIRSGVKQYKIVYKTKNTDGTEIQASGALIIPSSSVFPDPLPLVSYQHGTIFDDKQAPSYFTADGEGTIASVLATIGYIVVAPDYIGYGSSNNLPHTYEHREGLASASLDMLRAAKEMIAKEKVNWNKNLFIAGYSEGGYATMSLQKKIEEEAPSEFNLKASSCGAGAYNKSLSFKTLATMPSSGDPQHNASYIWVLLTYDRVYKLNRPMTDYFAAVYAAQIQKEQQNARISGSLTTILSDAVKKGVNEGTDTALLNAVKDNDVFDWKPKTPTQLYHGTADKYVPYFNSQTAFDAMQKRGASNVQLIPIQGGDHGSSVQSFLLGTLSFFGNSK</sequence>
<dbReference type="Gene3D" id="1.10.260.160">
    <property type="match status" value="1"/>
</dbReference>
<dbReference type="PANTHER" id="PTHR34853">
    <property type="match status" value="1"/>
</dbReference>
<keyword evidence="1" id="KW-0472">Membrane</keyword>
<evidence type="ECO:0000256" key="1">
    <source>
        <dbReference type="SAM" id="Phobius"/>
    </source>
</evidence>
<name>A0ABM9ANL5_9BACT</name>
<gene>
    <name evidence="2" type="ORF">EMA8858_01545</name>
</gene>
<keyword evidence="3" id="KW-1185">Reference proteome</keyword>
<evidence type="ECO:0000313" key="3">
    <source>
        <dbReference type="Proteomes" id="UP000837932"/>
    </source>
</evidence>
<dbReference type="Pfam" id="PF03583">
    <property type="entry name" value="LIP"/>
    <property type="match status" value="1"/>
</dbReference>
<feature type="transmembrane region" description="Helical" evidence="1">
    <location>
        <begin position="15"/>
        <end position="31"/>
    </location>
</feature>
<proteinExistence type="predicted"/>
<dbReference type="PANTHER" id="PTHR34853:SF1">
    <property type="entry name" value="LIPASE 5"/>
    <property type="match status" value="1"/>
</dbReference>